<evidence type="ECO:0008006" key="5">
    <source>
        <dbReference type="Google" id="ProtNLM"/>
    </source>
</evidence>
<evidence type="ECO:0000256" key="1">
    <source>
        <dbReference type="SAM" id="MobiDB-lite"/>
    </source>
</evidence>
<protein>
    <recommendedName>
        <fullName evidence="5">Transmembrane protein</fullName>
    </recommendedName>
</protein>
<feature type="transmembrane region" description="Helical" evidence="2">
    <location>
        <begin position="426"/>
        <end position="444"/>
    </location>
</feature>
<feature type="region of interest" description="Disordered" evidence="1">
    <location>
        <begin position="1"/>
        <end position="27"/>
    </location>
</feature>
<gene>
    <name evidence="3" type="ORF">CCMP2556_LOCUS26132</name>
</gene>
<keyword evidence="2" id="KW-0812">Transmembrane</keyword>
<accession>A0ABP0MJ15</accession>
<proteinExistence type="predicted"/>
<comment type="caution">
    <text evidence="3">The sequence shown here is derived from an EMBL/GenBank/DDBJ whole genome shotgun (WGS) entry which is preliminary data.</text>
</comment>
<evidence type="ECO:0000256" key="2">
    <source>
        <dbReference type="SAM" id="Phobius"/>
    </source>
</evidence>
<organism evidence="3 4">
    <name type="scientific">Durusdinium trenchii</name>
    <dbReference type="NCBI Taxonomy" id="1381693"/>
    <lineage>
        <taxon>Eukaryota</taxon>
        <taxon>Sar</taxon>
        <taxon>Alveolata</taxon>
        <taxon>Dinophyceae</taxon>
        <taxon>Suessiales</taxon>
        <taxon>Symbiodiniaceae</taxon>
        <taxon>Durusdinium</taxon>
    </lineage>
</organism>
<keyword evidence="4" id="KW-1185">Reference proteome</keyword>
<sequence>MDNQRLVSGTRFGDLHPDTIGAQPEQKERENVEELQFKVATYVARMEILTPEALRVTCAHQALRCCGRALRPLDDDLFGESVVSETISCFWSHSWHGRHWMKSFSLMMRYNGLSSVLLGSFSALVMTVFFSCGVLPGIPRGFGETYREHWSAWSLPAGFVTAAITFVLWRPKQLVFLDRICINEHDTDLKLASIYSLAGILKKSDQMLVLWDSTWSDRLWCLFELAAFLKSKTVREQELLITPTFLGPCSIALFVGVFIVMLPVTTVPMPSIAGVGGVGPYFVLVPLSGAVLFLLVSGYFIAAAFRAYFRSVQTMKTKLLQISCDHAKCACCDLNHVYEGVRIMCDREIVKECISIWFGSEEAFEDYARSEVLEKLLGRLHDQIFTRQWSLSVSIPLLWAFLDLTVSHARANNTYAAVAQLVEGVVLWFLCAPIFTDLCTFVAWRSCRKATSKIREMLENLKVELVGVLCFSVMAGSWFISQAPYYQDRLYDAAAFGGVWSLVALFHYLYKVSRRSYLSRGFRA</sequence>
<dbReference type="Proteomes" id="UP001642484">
    <property type="component" value="Unassembled WGS sequence"/>
</dbReference>
<feature type="transmembrane region" description="Helical" evidence="2">
    <location>
        <begin position="239"/>
        <end position="261"/>
    </location>
</feature>
<feature type="transmembrane region" description="Helical" evidence="2">
    <location>
        <begin position="389"/>
        <end position="406"/>
    </location>
</feature>
<feature type="transmembrane region" description="Helical" evidence="2">
    <location>
        <begin position="150"/>
        <end position="169"/>
    </location>
</feature>
<feature type="transmembrane region" description="Helical" evidence="2">
    <location>
        <begin position="281"/>
        <end position="309"/>
    </location>
</feature>
<evidence type="ECO:0000313" key="3">
    <source>
        <dbReference type="EMBL" id="CAK9051477.1"/>
    </source>
</evidence>
<feature type="transmembrane region" description="Helical" evidence="2">
    <location>
        <begin position="493"/>
        <end position="510"/>
    </location>
</feature>
<reference evidence="3 4" key="1">
    <citation type="submission" date="2024-02" db="EMBL/GenBank/DDBJ databases">
        <authorList>
            <person name="Chen Y."/>
            <person name="Shah S."/>
            <person name="Dougan E. K."/>
            <person name="Thang M."/>
            <person name="Chan C."/>
        </authorList>
    </citation>
    <scope>NUCLEOTIDE SEQUENCE [LARGE SCALE GENOMIC DNA]</scope>
</reference>
<keyword evidence="2" id="KW-1133">Transmembrane helix</keyword>
<feature type="transmembrane region" description="Helical" evidence="2">
    <location>
        <begin position="465"/>
        <end position="481"/>
    </location>
</feature>
<dbReference type="EMBL" id="CAXAMN010017903">
    <property type="protein sequence ID" value="CAK9051477.1"/>
    <property type="molecule type" value="Genomic_DNA"/>
</dbReference>
<name>A0ABP0MJ15_9DINO</name>
<keyword evidence="2" id="KW-0472">Membrane</keyword>
<evidence type="ECO:0000313" key="4">
    <source>
        <dbReference type="Proteomes" id="UP001642484"/>
    </source>
</evidence>
<feature type="transmembrane region" description="Helical" evidence="2">
    <location>
        <begin position="116"/>
        <end position="138"/>
    </location>
</feature>